<evidence type="ECO:0000256" key="1">
    <source>
        <dbReference type="SAM" id="Phobius"/>
    </source>
</evidence>
<accession>A0A5R2ASU7</accession>
<keyword evidence="1" id="KW-0472">Membrane</keyword>
<dbReference type="AlphaFoldDB" id="A0A5R2ASU7"/>
<dbReference type="RefSeq" id="WP_135698371.1">
    <property type="nucleotide sequence ID" value="NZ_RQER01000008.1"/>
</dbReference>
<dbReference type="EMBL" id="RQER01000008">
    <property type="protein sequence ID" value="TGJ99865.1"/>
    <property type="molecule type" value="Genomic_DNA"/>
</dbReference>
<keyword evidence="1" id="KW-1133">Transmembrane helix</keyword>
<keyword evidence="1" id="KW-0812">Transmembrane</keyword>
<protein>
    <submittedName>
        <fullName evidence="2">Uncharacterized protein</fullName>
    </submittedName>
</protein>
<proteinExistence type="predicted"/>
<evidence type="ECO:0000313" key="2">
    <source>
        <dbReference type="EMBL" id="TGJ99865.1"/>
    </source>
</evidence>
<feature type="transmembrane region" description="Helical" evidence="1">
    <location>
        <begin position="12"/>
        <end position="31"/>
    </location>
</feature>
<sequence length="178" mass="20504">MPEEQAKDVETYFGLIASAILALAPLLRAILKKLKQWNEKRKREQLDNELPITSPYIDSIEEITRLEVRFDRQFTPHSADSLLSALVKTFHIAKMRKVESLKIDFAHYGTINATGQSVIFRFVDYIAEQNGLRVVMRFPADSPDAAKLYSSLQKYRSGKSSGQIEFYLHDYSELLKHH</sequence>
<name>A0A5R2ASU7_9LEPT</name>
<evidence type="ECO:0000313" key="3">
    <source>
        <dbReference type="Proteomes" id="UP000297946"/>
    </source>
</evidence>
<comment type="caution">
    <text evidence="2">The sequence shown here is derived from an EMBL/GenBank/DDBJ whole genome shotgun (WGS) entry which is preliminary data.</text>
</comment>
<gene>
    <name evidence="2" type="ORF">EHO57_13985</name>
</gene>
<reference evidence="2 3" key="1">
    <citation type="journal article" date="2019" name="PLoS Negl. Trop. Dis.">
        <title>Revisiting the worldwide diversity of Leptospira species in the environment.</title>
        <authorList>
            <person name="Vincent A.T."/>
            <person name="Schiettekatte O."/>
            <person name="Bourhy P."/>
            <person name="Veyrier F.J."/>
            <person name="Picardeau M."/>
        </authorList>
    </citation>
    <scope>NUCLEOTIDE SEQUENCE [LARGE SCALE GENOMIC DNA]</scope>
    <source>
        <strain evidence="2 3">SSW18</strain>
    </source>
</reference>
<dbReference type="Proteomes" id="UP000297946">
    <property type="component" value="Unassembled WGS sequence"/>
</dbReference>
<organism evidence="2 3">
    <name type="scientific">Leptospira langatensis</name>
    <dbReference type="NCBI Taxonomy" id="2484983"/>
    <lineage>
        <taxon>Bacteria</taxon>
        <taxon>Pseudomonadati</taxon>
        <taxon>Spirochaetota</taxon>
        <taxon>Spirochaetia</taxon>
        <taxon>Leptospirales</taxon>
        <taxon>Leptospiraceae</taxon>
        <taxon>Leptospira</taxon>
    </lineage>
</organism>